<accession>H6SPX9</accession>
<dbReference type="PIRSF" id="PIRSF009320">
    <property type="entry name" value="Nuc_binding_HP_1000"/>
    <property type="match status" value="1"/>
</dbReference>
<dbReference type="NCBIfam" id="NF041546">
    <property type="entry name" value="ParA_partition"/>
    <property type="match status" value="1"/>
</dbReference>
<sequence>MTARIITIAQQKGGAGKTTLAIHLAVALRERGPRVALIDIDPQGSLSAWHAQRCRTLGAEAGGLGLSDIAGWRLGPELDRLKTAADLIVIDTPPHAETEARAAVRVAHLLLIPLQPSPMDLWASAATVALAQKEKVTPLVVLNRVPPRGRLPGVIEERLKADALPLCSARLGNRTAFAASVLEGLGVVESEPTGTAAKEIRALTAEVLNRLGRPD</sequence>
<reference evidence="2 3" key="1">
    <citation type="submission" date="2012-02" db="EMBL/GenBank/DDBJ databases">
        <title>Shotgun genome sequence of Phaeospirillum photometricum DSM 122.</title>
        <authorList>
            <person name="Duquesne K."/>
            <person name="Sturgis J."/>
        </authorList>
    </citation>
    <scope>NUCLEOTIDE SEQUENCE [LARGE SCALE GENOMIC DNA]</scope>
    <source>
        <strain evidence="3">DSM122</strain>
    </source>
</reference>
<dbReference type="STRING" id="1150469.RSPPHO_00623"/>
<dbReference type="HOGENOM" id="CLU_037612_5_3_5"/>
<name>H6SPX9_PARPM</name>
<dbReference type="InterPro" id="IPR027417">
    <property type="entry name" value="P-loop_NTPase"/>
</dbReference>
<protein>
    <submittedName>
        <fullName evidence="2">Cobyrinic acid a,c-diamide synthase</fullName>
    </submittedName>
</protein>
<dbReference type="AlphaFoldDB" id="H6SPX9"/>
<dbReference type="SUPFAM" id="SSF52540">
    <property type="entry name" value="P-loop containing nucleoside triphosphate hydrolases"/>
    <property type="match status" value="1"/>
</dbReference>
<evidence type="ECO:0000313" key="3">
    <source>
        <dbReference type="Proteomes" id="UP000033220"/>
    </source>
</evidence>
<evidence type="ECO:0000313" key="2">
    <source>
        <dbReference type="EMBL" id="CCG07249.1"/>
    </source>
</evidence>
<dbReference type="PATRIC" id="fig|1150469.3.peg.726"/>
<dbReference type="PANTHER" id="PTHR13696:SF96">
    <property type="entry name" value="COBQ_COBB_MIND_PARA NUCLEOTIDE BINDING DOMAIN-CONTAINING PROTEIN"/>
    <property type="match status" value="1"/>
</dbReference>
<dbReference type="CDD" id="cd02042">
    <property type="entry name" value="ParAB_family"/>
    <property type="match status" value="1"/>
</dbReference>
<dbReference type="PANTHER" id="PTHR13696">
    <property type="entry name" value="P-LOOP CONTAINING NUCLEOSIDE TRIPHOSPHATE HYDROLASE"/>
    <property type="match status" value="1"/>
</dbReference>
<gene>
    <name evidence="2" type="ORF">RSPPHO_00623</name>
</gene>
<dbReference type="InterPro" id="IPR048089">
    <property type="entry name" value="McdA"/>
</dbReference>
<dbReference type="Pfam" id="PF01656">
    <property type="entry name" value="CbiA"/>
    <property type="match status" value="1"/>
</dbReference>
<dbReference type="InterPro" id="IPR002586">
    <property type="entry name" value="CobQ/CobB/MinD/ParA_Nub-bd_dom"/>
</dbReference>
<evidence type="ECO:0000259" key="1">
    <source>
        <dbReference type="Pfam" id="PF01656"/>
    </source>
</evidence>
<proteinExistence type="predicted"/>
<feature type="domain" description="CobQ/CobB/MinD/ParA nucleotide binding" evidence="1">
    <location>
        <begin position="6"/>
        <end position="148"/>
    </location>
</feature>
<dbReference type="OrthoDB" id="9804460at2"/>
<dbReference type="RefSeq" id="WP_014413889.1">
    <property type="nucleotide sequence ID" value="NC_017059.1"/>
</dbReference>
<dbReference type="EMBL" id="HE663493">
    <property type="protein sequence ID" value="CCG07249.1"/>
    <property type="molecule type" value="Genomic_DNA"/>
</dbReference>
<dbReference type="eggNOG" id="COG1192">
    <property type="taxonomic scope" value="Bacteria"/>
</dbReference>
<dbReference type="Proteomes" id="UP000033220">
    <property type="component" value="Chromosome DSM 122"/>
</dbReference>
<dbReference type="KEGG" id="rpm:RSPPHO_00623"/>
<organism evidence="2 3">
    <name type="scientific">Pararhodospirillum photometricum DSM 122</name>
    <dbReference type="NCBI Taxonomy" id="1150469"/>
    <lineage>
        <taxon>Bacteria</taxon>
        <taxon>Pseudomonadati</taxon>
        <taxon>Pseudomonadota</taxon>
        <taxon>Alphaproteobacteria</taxon>
        <taxon>Rhodospirillales</taxon>
        <taxon>Rhodospirillaceae</taxon>
        <taxon>Pararhodospirillum</taxon>
    </lineage>
</organism>
<keyword evidence="3" id="KW-1185">Reference proteome</keyword>
<dbReference type="InterPro" id="IPR050678">
    <property type="entry name" value="DNA_Partitioning_ATPase"/>
</dbReference>
<dbReference type="Gene3D" id="3.40.50.300">
    <property type="entry name" value="P-loop containing nucleotide triphosphate hydrolases"/>
    <property type="match status" value="1"/>
</dbReference>